<dbReference type="Proteomes" id="UP001181693">
    <property type="component" value="Unassembled WGS sequence"/>
</dbReference>
<dbReference type="InterPro" id="IPR014720">
    <property type="entry name" value="dsRBD_dom"/>
</dbReference>
<protein>
    <recommendedName>
        <fullName evidence="8">NF-kappa-B-repressing factor</fullName>
    </recommendedName>
</protein>
<evidence type="ECO:0000259" key="5">
    <source>
        <dbReference type="PROSITE" id="PS51827"/>
    </source>
</evidence>
<dbReference type="Pfam" id="PF01424">
    <property type="entry name" value="R3H"/>
    <property type="match status" value="1"/>
</dbReference>
<dbReference type="PROSITE" id="PS51827">
    <property type="entry name" value="XTBD"/>
    <property type="match status" value="1"/>
</dbReference>
<dbReference type="AlphaFoldDB" id="A0AAV3AGA2"/>
<feature type="domain" description="G-patch" evidence="3">
    <location>
        <begin position="658"/>
        <end position="703"/>
    </location>
</feature>
<dbReference type="PANTHER" id="PTHR48430">
    <property type="entry name" value="PARTNER OF XRN-2 PROTEIN 1"/>
    <property type="match status" value="1"/>
</dbReference>
<gene>
    <name evidence="6" type="ORF">GDO54_017706</name>
</gene>
<comment type="similarity">
    <text evidence="1">Belongs to the CARF family.</text>
</comment>
<dbReference type="SMART" id="SM00393">
    <property type="entry name" value="R3H"/>
    <property type="match status" value="1"/>
</dbReference>
<feature type="region of interest" description="Disordered" evidence="2">
    <location>
        <begin position="87"/>
        <end position="112"/>
    </location>
</feature>
<dbReference type="Gene3D" id="3.30.1370.50">
    <property type="entry name" value="R3H-like domain"/>
    <property type="match status" value="1"/>
</dbReference>
<dbReference type="FunFam" id="3.30.1370.50:FF:000004">
    <property type="entry name" value="NFKB repressing factor"/>
    <property type="match status" value="1"/>
</dbReference>
<dbReference type="SMART" id="SM00443">
    <property type="entry name" value="G_patch"/>
    <property type="match status" value="1"/>
</dbReference>
<evidence type="ECO:0000259" key="3">
    <source>
        <dbReference type="PROSITE" id="PS50174"/>
    </source>
</evidence>
<feature type="domain" description="R3H" evidence="4">
    <location>
        <begin position="706"/>
        <end position="770"/>
    </location>
</feature>
<dbReference type="Pfam" id="PF01585">
    <property type="entry name" value="G-patch"/>
    <property type="match status" value="1"/>
</dbReference>
<dbReference type="InterPro" id="IPR000467">
    <property type="entry name" value="G_patch_dom"/>
</dbReference>
<dbReference type="EMBL" id="DYDO01000007">
    <property type="protein sequence ID" value="DBA20978.1"/>
    <property type="molecule type" value="Genomic_DNA"/>
</dbReference>
<dbReference type="Pfam" id="PF26535">
    <property type="entry name" value="DSRM_CARF"/>
    <property type="match status" value="1"/>
</dbReference>
<dbReference type="SMART" id="SM00358">
    <property type="entry name" value="DSRM"/>
    <property type="match status" value="3"/>
</dbReference>
<comment type="caution">
    <text evidence="6">The sequence shown here is derived from an EMBL/GenBank/DDBJ whole genome shotgun (WGS) entry which is preliminary data.</text>
</comment>
<feature type="region of interest" description="Disordered" evidence="2">
    <location>
        <begin position="133"/>
        <end position="177"/>
    </location>
</feature>
<dbReference type="Gene3D" id="3.30.160.20">
    <property type="match status" value="2"/>
</dbReference>
<dbReference type="InterPro" id="IPR001374">
    <property type="entry name" value="R3H_dom"/>
</dbReference>
<keyword evidence="7" id="KW-1185">Reference proteome</keyword>
<feature type="domain" description="XRN2-binding (XTBD)" evidence="5">
    <location>
        <begin position="7"/>
        <end position="99"/>
    </location>
</feature>
<proteinExistence type="inferred from homology"/>
<dbReference type="PROSITE" id="PS50174">
    <property type="entry name" value="G_PATCH"/>
    <property type="match status" value="1"/>
</dbReference>
<dbReference type="InterPro" id="IPR021859">
    <property type="entry name" value="XTBD"/>
</dbReference>
<dbReference type="SUPFAM" id="SSF54768">
    <property type="entry name" value="dsRNA-binding domain-like"/>
    <property type="match status" value="3"/>
</dbReference>
<organism evidence="6 7">
    <name type="scientific">Pyxicephalus adspersus</name>
    <name type="common">African bullfrog</name>
    <dbReference type="NCBI Taxonomy" id="30357"/>
    <lineage>
        <taxon>Eukaryota</taxon>
        <taxon>Metazoa</taxon>
        <taxon>Chordata</taxon>
        <taxon>Craniata</taxon>
        <taxon>Vertebrata</taxon>
        <taxon>Euteleostomi</taxon>
        <taxon>Amphibia</taxon>
        <taxon>Batrachia</taxon>
        <taxon>Anura</taxon>
        <taxon>Neobatrachia</taxon>
        <taxon>Ranoidea</taxon>
        <taxon>Pyxicephalidae</taxon>
        <taxon>Pyxicephalinae</taxon>
        <taxon>Pyxicephalus</taxon>
    </lineage>
</organism>
<dbReference type="CDD" id="cd02640">
    <property type="entry name" value="R3H_NRF"/>
    <property type="match status" value="1"/>
</dbReference>
<dbReference type="Pfam" id="PF00035">
    <property type="entry name" value="dsrm"/>
    <property type="match status" value="2"/>
</dbReference>
<evidence type="ECO:0000313" key="7">
    <source>
        <dbReference type="Proteomes" id="UP001181693"/>
    </source>
</evidence>
<dbReference type="PROSITE" id="PS51061">
    <property type="entry name" value="R3H"/>
    <property type="match status" value="1"/>
</dbReference>
<evidence type="ECO:0008006" key="8">
    <source>
        <dbReference type="Google" id="ProtNLM"/>
    </source>
</evidence>
<dbReference type="FunFam" id="3.30.160.20:FF:000030">
    <property type="entry name" value="NFKB repressing factor"/>
    <property type="match status" value="1"/>
</dbReference>
<name>A0AAV3AGA2_PYXAD</name>
<dbReference type="Pfam" id="PF11952">
    <property type="entry name" value="XTBD"/>
    <property type="match status" value="1"/>
</dbReference>
<feature type="compositionally biased region" description="Polar residues" evidence="2">
    <location>
        <begin position="422"/>
        <end position="450"/>
    </location>
</feature>
<feature type="compositionally biased region" description="Polar residues" evidence="2">
    <location>
        <begin position="254"/>
        <end position="269"/>
    </location>
</feature>
<evidence type="ECO:0000259" key="4">
    <source>
        <dbReference type="PROSITE" id="PS51061"/>
    </source>
</evidence>
<feature type="region of interest" description="Disordered" evidence="2">
    <location>
        <begin position="245"/>
        <end position="269"/>
    </location>
</feature>
<accession>A0AAV3AGA2</accession>
<evidence type="ECO:0000313" key="6">
    <source>
        <dbReference type="EMBL" id="DBA20978.1"/>
    </source>
</evidence>
<dbReference type="InterPro" id="IPR034071">
    <property type="entry name" value="R3H_NRF"/>
</dbReference>
<sequence length="795" mass="89449">METPEYLEEFRQYHENDKQWKARREFLARHIHQYPGRKMDQLIALSVVWSNIVFIGNRYGEQLTQKVHKMAEGIDIGEMPSFELVPGAKAAKRSSSSDLDGQPAKKKFGPRPRFEPVHFVVSTMEEDKVFQKTQDTNANLDRKKKQGDPTQPSDVKSEAAPVCVTTSDHSDPEETTEMELNCRPFIYDPNDTDDQNKNVSSNFMTKLEKDYSAKFESHYSSLSKDFRYSVLNSWKGVNQQGRKGIGFVKPLKNTGRSGNDKQTSGANNSVTRTVQSSDKASIIKQLSAIVKQNMVNPKMVADSKHVNFTHVLTHSIQACKANPEYIYLPIKNLPRGCIPKSKNIPLDGYACEVRYQDVYLATGYSWSKVVARDRAAELAIQLLKKPVLDVATVQRKCGPGYRDDVVACSADTRMDDFPPALKQQNSSTNDGGPSSHQFSEGTKGSSSRPWSEFTLTENACDAIGILNNSATSNKMTVEYKYDTTLNNMWRCCVYVQDHLVAEGYGNKKNSKRAAAEAAVKILKTMQPNTHNSNSAINTDKSLTRELKDIVVYENASNPVCTLNDTAQFNKVNIEYVFERVSGMKWKCKVLIEQHFVAQAVGMKKTVKHDAAEAAVRALKRTQPVVVNNLKKGSVEDVISRKRIQGLSNDDAYKRQIKEDNIGNQLLRKMGWTGGGLGKGGEGIAEPISVKEQFSREGLGLMTTNQKITKRDIEQMIRNYASSCNQDDLMFSRELTNEERKYIHQIAQKYGLKSKSHGQGTERFLVVSRKRNRQELIHQLKQEGQVGSYALVMPEN</sequence>
<evidence type="ECO:0000256" key="2">
    <source>
        <dbReference type="SAM" id="MobiDB-lite"/>
    </source>
</evidence>
<dbReference type="GO" id="GO:0003676">
    <property type="term" value="F:nucleic acid binding"/>
    <property type="evidence" value="ECO:0007669"/>
    <property type="project" value="UniProtKB-UniRule"/>
</dbReference>
<reference evidence="6" key="1">
    <citation type="thesis" date="2020" institute="ProQuest LLC" country="789 East Eisenhower Parkway, Ann Arbor, MI, USA">
        <title>Comparative Genomics and Chromosome Evolution.</title>
        <authorList>
            <person name="Mudd A.B."/>
        </authorList>
    </citation>
    <scope>NUCLEOTIDE SEQUENCE</scope>
    <source>
        <strain evidence="6">1538</strain>
        <tissue evidence="6">Blood</tissue>
    </source>
</reference>
<dbReference type="InterPro" id="IPR036867">
    <property type="entry name" value="R3H_dom_sf"/>
</dbReference>
<evidence type="ECO:0000256" key="1">
    <source>
        <dbReference type="ARBA" id="ARBA00010053"/>
    </source>
</evidence>
<feature type="region of interest" description="Disordered" evidence="2">
    <location>
        <begin position="418"/>
        <end position="450"/>
    </location>
</feature>
<dbReference type="InterPro" id="IPR058828">
    <property type="entry name" value="DSRM_CARF/NKRF"/>
</dbReference>
<dbReference type="SUPFAM" id="SSF82708">
    <property type="entry name" value="R3H domain"/>
    <property type="match status" value="1"/>
</dbReference>
<dbReference type="PANTHER" id="PTHR48430:SF1">
    <property type="entry name" value="PARTNER OF XRN-2 PROTEIN 1"/>
    <property type="match status" value="1"/>
</dbReference>